<protein>
    <submittedName>
        <fullName evidence="2">Uncharacterized protein</fullName>
    </submittedName>
</protein>
<feature type="compositionally biased region" description="Basic residues" evidence="1">
    <location>
        <begin position="20"/>
        <end position="32"/>
    </location>
</feature>
<dbReference type="KEGG" id="dmm:dnm_069260"/>
<keyword evidence="3" id="KW-1185">Reference proteome</keyword>
<gene>
    <name evidence="2" type="ORF">dnm_069260</name>
</gene>
<reference evidence="2" key="1">
    <citation type="journal article" date="2021" name="Microb. Physiol.">
        <title>Proteogenomic Insights into the Physiology of Marine, Sulfate-Reducing, Filamentous Desulfonema limicola and Desulfonema magnum.</title>
        <authorList>
            <person name="Schnaars V."/>
            <person name="Wohlbrand L."/>
            <person name="Scheve S."/>
            <person name="Hinrichs C."/>
            <person name="Reinhardt R."/>
            <person name="Rabus R."/>
        </authorList>
    </citation>
    <scope>NUCLEOTIDE SEQUENCE</scope>
    <source>
        <strain evidence="2">4be13</strain>
    </source>
</reference>
<organism evidence="2 3">
    <name type="scientific">Desulfonema magnum</name>
    <dbReference type="NCBI Taxonomy" id="45655"/>
    <lineage>
        <taxon>Bacteria</taxon>
        <taxon>Pseudomonadati</taxon>
        <taxon>Thermodesulfobacteriota</taxon>
        <taxon>Desulfobacteria</taxon>
        <taxon>Desulfobacterales</taxon>
        <taxon>Desulfococcaceae</taxon>
        <taxon>Desulfonema</taxon>
    </lineage>
</organism>
<feature type="region of interest" description="Disordered" evidence="1">
    <location>
        <begin position="1"/>
        <end position="43"/>
    </location>
</feature>
<dbReference type="Proteomes" id="UP000663722">
    <property type="component" value="Chromosome"/>
</dbReference>
<sequence>MSVCPNPDERIKGFFMIKNKSTRKPDKKRKKIPQASEPQINTD</sequence>
<dbReference type="EMBL" id="CP061800">
    <property type="protein sequence ID" value="QTA90864.1"/>
    <property type="molecule type" value="Genomic_DNA"/>
</dbReference>
<evidence type="ECO:0000256" key="1">
    <source>
        <dbReference type="SAM" id="MobiDB-lite"/>
    </source>
</evidence>
<evidence type="ECO:0000313" key="2">
    <source>
        <dbReference type="EMBL" id="QTA90864.1"/>
    </source>
</evidence>
<name>A0A975BTB4_9BACT</name>
<accession>A0A975BTB4</accession>
<proteinExistence type="predicted"/>
<evidence type="ECO:0000313" key="3">
    <source>
        <dbReference type="Proteomes" id="UP000663722"/>
    </source>
</evidence>
<dbReference type="AlphaFoldDB" id="A0A975BTB4"/>